<dbReference type="SUPFAM" id="SSF56801">
    <property type="entry name" value="Acetyl-CoA synthetase-like"/>
    <property type="match status" value="1"/>
</dbReference>
<dbReference type="GO" id="GO:0005789">
    <property type="term" value="C:endoplasmic reticulum membrane"/>
    <property type="evidence" value="ECO:0007669"/>
    <property type="project" value="Ensembl"/>
</dbReference>
<evidence type="ECO:0000256" key="2">
    <source>
        <dbReference type="ARBA" id="ARBA00004496"/>
    </source>
</evidence>
<dbReference type="GO" id="GO:0000166">
    <property type="term" value="F:nucleotide binding"/>
    <property type="evidence" value="ECO:0007669"/>
    <property type="project" value="UniProtKB-KW"/>
</dbReference>
<comment type="catalytic activity">
    <reaction evidence="17">
        <text>(5Z,8Z,11Z,14Z)-eicosatetraenoate + ATP + CoA = (5Z,8Z,11Z,14Z)-eicosatetraenoyl-CoA + AMP + diphosphate</text>
        <dbReference type="Rhea" id="RHEA:19713"/>
        <dbReference type="ChEBI" id="CHEBI:30616"/>
        <dbReference type="ChEBI" id="CHEBI:32395"/>
        <dbReference type="ChEBI" id="CHEBI:33019"/>
        <dbReference type="ChEBI" id="CHEBI:57287"/>
        <dbReference type="ChEBI" id="CHEBI:57368"/>
        <dbReference type="ChEBI" id="CHEBI:456215"/>
        <dbReference type="EC" id="6.2.1.15"/>
    </reaction>
    <physiologicalReaction direction="left-to-right" evidence="17">
        <dbReference type="Rhea" id="RHEA:19714"/>
    </physiologicalReaction>
</comment>
<dbReference type="GO" id="GO:1990379">
    <property type="term" value="P:lipid transport across blood-brain barrier"/>
    <property type="evidence" value="ECO:0007669"/>
    <property type="project" value="Ensembl"/>
</dbReference>
<dbReference type="GO" id="GO:0090433">
    <property type="term" value="F:palmitoyl-CoA ligase activity"/>
    <property type="evidence" value="ECO:0007669"/>
    <property type="project" value="Ensembl"/>
</dbReference>
<evidence type="ECO:0000256" key="22">
    <source>
        <dbReference type="ARBA" id="ARBA00036527"/>
    </source>
</evidence>
<evidence type="ECO:0000256" key="23">
    <source>
        <dbReference type="ARBA" id="ARBA00048666"/>
    </source>
</evidence>
<evidence type="ECO:0000256" key="20">
    <source>
        <dbReference type="ARBA" id="ARBA00036233"/>
    </source>
</evidence>
<evidence type="ECO:0000259" key="27">
    <source>
        <dbReference type="Pfam" id="PF13193"/>
    </source>
</evidence>
<dbReference type="SUPFAM" id="SSF54285">
    <property type="entry name" value="MoaD/ThiS"/>
    <property type="match status" value="1"/>
</dbReference>
<evidence type="ECO:0000256" key="16">
    <source>
        <dbReference type="ARBA" id="ARBA00023136"/>
    </source>
</evidence>
<comment type="subcellular location">
    <subcellularLocation>
        <location evidence="2 24 25">Cytoplasm</location>
    </subcellularLocation>
    <subcellularLocation>
        <location evidence="1">Endomembrane system</location>
    </subcellularLocation>
</comment>
<dbReference type="Pfam" id="PF09138">
    <property type="entry name" value="Urm1"/>
    <property type="match status" value="1"/>
</dbReference>
<dbReference type="UniPathway" id="UPA00988"/>
<keyword evidence="7" id="KW-0436">Ligase</keyword>
<evidence type="ECO:0000256" key="12">
    <source>
        <dbReference type="ARBA" id="ARBA00022832"/>
    </source>
</evidence>
<dbReference type="InterPro" id="IPR025110">
    <property type="entry name" value="AMP-bd_C"/>
</dbReference>
<dbReference type="GO" id="GO:0047676">
    <property type="term" value="F:arachidonate-CoA ligase activity"/>
    <property type="evidence" value="ECO:0007669"/>
    <property type="project" value="UniProtKB-EC"/>
</dbReference>
<evidence type="ECO:0000256" key="24">
    <source>
        <dbReference type="HAMAP-Rule" id="MF_03048"/>
    </source>
</evidence>
<evidence type="ECO:0000256" key="19">
    <source>
        <dbReference type="ARBA" id="ARBA00035938"/>
    </source>
</evidence>
<dbReference type="FunFam" id="3.40.50.12780:FF:000008">
    <property type="entry name" value="Long-chain fatty acid transport protein 4"/>
    <property type="match status" value="1"/>
</dbReference>
<protein>
    <recommendedName>
        <fullName evidence="24 25">Ubiquitin-related modifier 1</fullName>
    </recommendedName>
</protein>
<dbReference type="CDD" id="cd05939">
    <property type="entry name" value="hsFATP4_like"/>
    <property type="match status" value="1"/>
</dbReference>
<proteinExistence type="inferred from homology"/>
<dbReference type="GO" id="GO:0001579">
    <property type="term" value="P:medium-chain fatty acid transport"/>
    <property type="evidence" value="ECO:0007669"/>
    <property type="project" value="TreeGrafter"/>
</dbReference>
<dbReference type="InterPro" id="IPR015221">
    <property type="entry name" value="Urm1"/>
</dbReference>
<dbReference type="InterPro" id="IPR000873">
    <property type="entry name" value="AMP-dep_synth/lig_dom"/>
</dbReference>
<dbReference type="GO" id="GO:0044539">
    <property type="term" value="P:long-chain fatty acid import into cell"/>
    <property type="evidence" value="ECO:0007669"/>
    <property type="project" value="Ensembl"/>
</dbReference>
<dbReference type="GeneTree" id="ENSGT00940000158646"/>
<dbReference type="GO" id="GO:0002098">
    <property type="term" value="P:tRNA wobble uridine modification"/>
    <property type="evidence" value="ECO:0007669"/>
    <property type="project" value="UniProtKB-UniRule"/>
</dbReference>
<dbReference type="Gene3D" id="3.30.300.30">
    <property type="match status" value="1"/>
</dbReference>
<evidence type="ECO:0000256" key="15">
    <source>
        <dbReference type="ARBA" id="ARBA00023098"/>
    </source>
</evidence>
<feature type="cross-link" description="Glycyl lysine isopeptide (Gly-Lys) (interchain with K-? in acceptor proteins)" evidence="24">
    <location>
        <position position="713"/>
    </location>
</feature>
<organism evidence="28 29">
    <name type="scientific">Laticauda laticaudata</name>
    <name type="common">Blue-ringed sea krait</name>
    <name type="synonym">Blue-lipped sea krait</name>
    <dbReference type="NCBI Taxonomy" id="8630"/>
    <lineage>
        <taxon>Eukaryota</taxon>
        <taxon>Metazoa</taxon>
        <taxon>Chordata</taxon>
        <taxon>Craniata</taxon>
        <taxon>Vertebrata</taxon>
        <taxon>Euteleostomi</taxon>
        <taxon>Lepidosauria</taxon>
        <taxon>Squamata</taxon>
        <taxon>Bifurcata</taxon>
        <taxon>Unidentata</taxon>
        <taxon>Episquamata</taxon>
        <taxon>Toxicofera</taxon>
        <taxon>Serpentes</taxon>
        <taxon>Colubroidea</taxon>
        <taxon>Elapidae</taxon>
        <taxon>Laticaudinae</taxon>
        <taxon>Laticauda</taxon>
    </lineage>
</organism>
<dbReference type="PROSITE" id="PS00455">
    <property type="entry name" value="AMP_BINDING"/>
    <property type="match status" value="1"/>
</dbReference>
<accession>A0A8C5RLM0</accession>
<evidence type="ECO:0000256" key="9">
    <source>
        <dbReference type="ARBA" id="ARBA00022694"/>
    </source>
</evidence>
<dbReference type="Gene3D" id="3.40.50.12780">
    <property type="entry name" value="N-terminal domain of ligase-like"/>
    <property type="match status" value="1"/>
</dbReference>
<dbReference type="PANTHER" id="PTHR43107">
    <property type="entry name" value="LONG-CHAIN FATTY ACID TRANSPORT PROTEIN"/>
    <property type="match status" value="1"/>
</dbReference>
<comment type="catalytic activity">
    <reaction evidence="21">
        <text>a fatty acid(in) = a fatty acid(out)</text>
        <dbReference type="Rhea" id="RHEA:38879"/>
        <dbReference type="ChEBI" id="CHEBI:28868"/>
    </reaction>
</comment>
<dbReference type="HAMAP" id="MF_03048">
    <property type="entry name" value="Urm1"/>
    <property type="match status" value="1"/>
</dbReference>
<evidence type="ECO:0000256" key="21">
    <source>
        <dbReference type="ARBA" id="ARBA00036271"/>
    </source>
</evidence>
<dbReference type="Proteomes" id="UP000694406">
    <property type="component" value="Unplaced"/>
</dbReference>
<comment type="catalytic activity">
    <reaction evidence="23">
        <text>tetracosanoate + ATP + CoA = tetracosanoyl-CoA + AMP + diphosphate</text>
        <dbReference type="Rhea" id="RHEA:33639"/>
        <dbReference type="ChEBI" id="CHEBI:30616"/>
        <dbReference type="ChEBI" id="CHEBI:31014"/>
        <dbReference type="ChEBI" id="CHEBI:33019"/>
        <dbReference type="ChEBI" id="CHEBI:57287"/>
        <dbReference type="ChEBI" id="CHEBI:65052"/>
        <dbReference type="ChEBI" id="CHEBI:456215"/>
    </reaction>
    <physiologicalReaction direction="left-to-right" evidence="23">
        <dbReference type="Rhea" id="RHEA:33640"/>
    </physiologicalReaction>
</comment>
<evidence type="ECO:0000256" key="11">
    <source>
        <dbReference type="ARBA" id="ARBA00022786"/>
    </source>
</evidence>
<dbReference type="PANTHER" id="PTHR43107:SF11">
    <property type="entry name" value="LONG-CHAIN FATTY ACID TRANSPORT PROTEIN 4"/>
    <property type="match status" value="1"/>
</dbReference>
<comment type="catalytic activity">
    <reaction evidence="22">
        <text>a very long-chain fatty acid + ATP + CoA = a very long-chain fatty acyl-CoA + AMP + diphosphate</text>
        <dbReference type="Rhea" id="RHEA:54536"/>
        <dbReference type="ChEBI" id="CHEBI:30616"/>
        <dbReference type="ChEBI" id="CHEBI:33019"/>
        <dbReference type="ChEBI" id="CHEBI:57287"/>
        <dbReference type="ChEBI" id="CHEBI:58950"/>
        <dbReference type="ChEBI" id="CHEBI:138261"/>
        <dbReference type="ChEBI" id="CHEBI:456215"/>
    </reaction>
    <physiologicalReaction direction="left-to-right" evidence="22">
        <dbReference type="Rhea" id="RHEA:54537"/>
    </physiologicalReaction>
</comment>
<dbReference type="InterPro" id="IPR042099">
    <property type="entry name" value="ANL_N_sf"/>
</dbReference>
<evidence type="ECO:0000313" key="28">
    <source>
        <dbReference type="Ensembl" id="ENSLLTP00000004515.1"/>
    </source>
</evidence>
<dbReference type="InterPro" id="IPR012675">
    <property type="entry name" value="Beta-grasp_dom_sf"/>
</dbReference>
<feature type="domain" description="AMP-binding enzyme C-terminal" evidence="27">
    <location>
        <begin position="520"/>
        <end position="595"/>
    </location>
</feature>
<dbReference type="CDD" id="cd01764">
    <property type="entry name" value="Ubl_Urm1"/>
    <property type="match status" value="1"/>
</dbReference>
<evidence type="ECO:0000259" key="26">
    <source>
        <dbReference type="Pfam" id="PF00501"/>
    </source>
</evidence>
<keyword evidence="5 24" id="KW-0963">Cytoplasm</keyword>
<dbReference type="GO" id="GO:0034227">
    <property type="term" value="P:tRNA thio-modification"/>
    <property type="evidence" value="ECO:0007669"/>
    <property type="project" value="UniProtKB-UniRule"/>
</dbReference>
<dbReference type="GO" id="GO:0032447">
    <property type="term" value="P:protein urmylation"/>
    <property type="evidence" value="ECO:0007669"/>
    <property type="project" value="UniProtKB-UniRule"/>
</dbReference>
<dbReference type="GO" id="GO:0005324">
    <property type="term" value="F:long-chain fatty acid transmembrane transporter activity"/>
    <property type="evidence" value="ECO:0007669"/>
    <property type="project" value="Ensembl"/>
</dbReference>
<dbReference type="GO" id="GO:0046627">
    <property type="term" value="P:negative regulation of insulin receptor signaling pathway"/>
    <property type="evidence" value="ECO:0007669"/>
    <property type="project" value="Ensembl"/>
</dbReference>
<feature type="domain" description="AMP-dependent synthetase/ligase" evidence="26">
    <location>
        <begin position="80"/>
        <end position="447"/>
    </location>
</feature>
<dbReference type="InterPro" id="IPR045851">
    <property type="entry name" value="AMP-bd_C_sf"/>
</dbReference>
<dbReference type="FunFam" id="3.30.300.30:FF:000002">
    <property type="entry name" value="Long-chain fatty acid transport protein 1"/>
    <property type="match status" value="1"/>
</dbReference>
<dbReference type="AlphaFoldDB" id="A0A8C5RLM0"/>
<evidence type="ECO:0000256" key="14">
    <source>
        <dbReference type="ARBA" id="ARBA00023055"/>
    </source>
</evidence>
<evidence type="ECO:0000256" key="5">
    <source>
        <dbReference type="ARBA" id="ARBA00022490"/>
    </source>
</evidence>
<comment type="similarity">
    <text evidence="24 25">Belongs to the URM1 family.</text>
</comment>
<comment type="pathway">
    <text evidence="24 25">tRNA modification; 5-methoxycarbonylmethyl-2-thiouridine-tRNA biosynthesis.</text>
</comment>
<keyword evidence="8" id="KW-0812">Transmembrane</keyword>
<evidence type="ECO:0000256" key="17">
    <source>
        <dbReference type="ARBA" id="ARBA00024548"/>
    </source>
</evidence>
<keyword evidence="29" id="KW-1185">Reference proteome</keyword>
<feature type="modified residue" description="1-thioglycine" evidence="24">
    <location>
        <position position="713"/>
    </location>
</feature>
<evidence type="ECO:0000256" key="1">
    <source>
        <dbReference type="ARBA" id="ARBA00004308"/>
    </source>
</evidence>
<reference evidence="28" key="2">
    <citation type="submission" date="2025-09" db="UniProtKB">
        <authorList>
            <consortium name="Ensembl"/>
        </authorList>
    </citation>
    <scope>IDENTIFICATION</scope>
</reference>
<keyword evidence="6 24" id="KW-1017">Isopeptide bond</keyword>
<comment type="function">
    <text evidence="24">Acts as a sulfur carrier required for 2-thiolation of mcm(5)S(2)U at tRNA wobble positions of cytosolic tRNA(Lys), tRNA(Glu) and tRNA(Gln). Serves as sulfur donor in tRNA 2-thiolation reaction by being thiocarboxylated (-COSH) at its C-terminus by MOCS3. The sulfur is then transferred to tRNA to form 2-thiolation of mcm(5)S(2)U. Also acts as a ubiquitin-like protein (UBL) that is covalently conjugated via an isopeptide bond to lysine residues of target proteins. The thiocarboxylated form serves as substrate for conjugation and oxidative stress specifically induces the formation of UBL-protein conjugates.</text>
</comment>
<dbReference type="Pfam" id="PF00501">
    <property type="entry name" value="AMP-binding"/>
    <property type="match status" value="1"/>
</dbReference>
<keyword evidence="13" id="KW-1133">Transmembrane helix</keyword>
<evidence type="ECO:0000256" key="8">
    <source>
        <dbReference type="ARBA" id="ARBA00022692"/>
    </source>
</evidence>
<sequence>MMRWVSLLSFSVIFCLFFDLPWVQVVPALFIFYLGSGGWKFLRIFAKTIKRDATTARTVLSTRLKIWWYVKHRTTIPKIFQQTVQKYPEKVALIFQGTGETWTFRQLDDYSNQVANFFYEQGFCSGDAVALFMESCNQYVGLWLGLAKIGVEAALLNSNVRQESLVHCIKISHAKAVIFGSELAEALREIQPCLEKSIRLFCSGNRQATNSLLGVEDLDSLVEKAQRQPPNPPDKGFLDKLFYIYTSGTTGLPKAAIIVHSRYFRMATLVYGGFRMTPDDVVYDSLPLYHAAGNIVGVGQCLLHGMTVVIRRKFSASHFWDDCVKYNCTIVQYIGEICRYLLNQPSKEVERQHRVRMALGNGLRASIWKEFSERFAIPQIAEFYGSTECNCSVGNFDNKLGACGFNSRILPHIYPIKLVQVNEDTMELIRGPDGLCLRCKPGEPGQLVGRIVQSDPLQRFDGYLNHEANNKKIARDVFTKGDSAYLSGDVLVMDELGYLYFRDRTGDTFRWKGENVSTTEVEGTLSRLLNMADVVVYGVAVPGTEGKAGMAAVVDKEHACNLESFAAEMKKSLPAYARPVFLRLLKEVHQTSTFKFQKVDLRKEGYDPTVVKDKLFYLDPRECRGGAELLFDGVRKHQVNLPGQSEPWNLRHLLMWIKENLLKERPELFVQGESVRPGILVLINDADWELMGNLEYQLQDQDHVVFISTLHGG</sequence>
<keyword evidence="15" id="KW-0443">Lipid metabolism</keyword>
<dbReference type="NCBIfam" id="NF006134">
    <property type="entry name" value="PRK08279.1"/>
    <property type="match status" value="1"/>
</dbReference>
<name>A0A8C5RLM0_LATLA</name>
<evidence type="ECO:0000256" key="18">
    <source>
        <dbReference type="ARBA" id="ARBA00035842"/>
    </source>
</evidence>
<keyword evidence="10" id="KW-0547">Nucleotide-binding</keyword>
<dbReference type="InterPro" id="IPR016155">
    <property type="entry name" value="Mopterin_synth/thiamin_S_b"/>
</dbReference>
<evidence type="ECO:0000256" key="7">
    <source>
        <dbReference type="ARBA" id="ARBA00022598"/>
    </source>
</evidence>
<comment type="similarity">
    <text evidence="3">Belongs to the ATP-dependent AMP-binding enzyme family.</text>
</comment>
<keyword evidence="9 24" id="KW-0819">tRNA processing</keyword>
<keyword evidence="16" id="KW-0472">Membrane</keyword>
<dbReference type="GO" id="GO:0005829">
    <property type="term" value="C:cytosol"/>
    <property type="evidence" value="ECO:0007669"/>
    <property type="project" value="UniProtKB-UniRule"/>
</dbReference>
<evidence type="ECO:0000256" key="13">
    <source>
        <dbReference type="ARBA" id="ARBA00022989"/>
    </source>
</evidence>
<comment type="catalytic activity">
    <reaction evidence="18">
        <text>(9Z,12Z)-octadecadienoate(out) = (9Z,12Z)-octadecadienoate(in)</text>
        <dbReference type="Rhea" id="RHEA:45264"/>
        <dbReference type="ChEBI" id="CHEBI:30245"/>
    </reaction>
</comment>
<dbReference type="Gene3D" id="3.10.20.30">
    <property type="match status" value="1"/>
</dbReference>
<reference evidence="28" key="1">
    <citation type="submission" date="2025-08" db="UniProtKB">
        <authorList>
            <consortium name="Ensembl"/>
        </authorList>
    </citation>
    <scope>IDENTIFICATION</scope>
</reference>
<dbReference type="Ensembl" id="ENSLLTT00000004699.1">
    <property type="protein sequence ID" value="ENSLLTP00000004515.1"/>
    <property type="gene ID" value="ENSLLTG00000003431.1"/>
</dbReference>
<dbReference type="GO" id="GO:0043065">
    <property type="term" value="P:positive regulation of apoptotic process"/>
    <property type="evidence" value="ECO:0007669"/>
    <property type="project" value="Ensembl"/>
</dbReference>
<dbReference type="GO" id="GO:0090434">
    <property type="term" value="F:oleoyl-CoA ligase activity"/>
    <property type="evidence" value="ECO:0007669"/>
    <property type="project" value="Ensembl"/>
</dbReference>
<evidence type="ECO:0000256" key="4">
    <source>
        <dbReference type="ARBA" id="ARBA00022448"/>
    </source>
</evidence>
<comment type="catalytic activity">
    <reaction evidence="19">
        <text>(9Z)-octadecenoate(out) = (9Z)-octadecenoate(in)</text>
        <dbReference type="Rhea" id="RHEA:33655"/>
        <dbReference type="ChEBI" id="CHEBI:30823"/>
    </reaction>
</comment>
<keyword evidence="14" id="KW-0445">Lipid transport</keyword>
<evidence type="ECO:0000256" key="25">
    <source>
        <dbReference type="RuleBase" id="RU361182"/>
    </source>
</evidence>
<evidence type="ECO:0000256" key="6">
    <source>
        <dbReference type="ARBA" id="ARBA00022499"/>
    </source>
</evidence>
<comment type="catalytic activity">
    <reaction evidence="20">
        <text>hexadecanoate(out) = hexadecanoate(in)</text>
        <dbReference type="Rhea" id="RHEA:45256"/>
        <dbReference type="ChEBI" id="CHEBI:7896"/>
    </reaction>
</comment>
<evidence type="ECO:0000256" key="10">
    <source>
        <dbReference type="ARBA" id="ARBA00022741"/>
    </source>
</evidence>
<dbReference type="FunFam" id="3.10.20.30:FF:000021">
    <property type="entry name" value="Ubiquitin-related modifier 1"/>
    <property type="match status" value="1"/>
</dbReference>
<keyword evidence="12" id="KW-0276">Fatty acid metabolism</keyword>
<comment type="PTM">
    <text evidence="24">C-terminal thiocarboxylation occurs in 2 steps, it is first acyl-adenylated (-COAMP) via the hesA/moeB/thiF part of MOCS3, then thiocarboxylated (-COSH) via the rhodanese domain of MOCS3.</text>
</comment>
<gene>
    <name evidence="28" type="primary">SLC27A4</name>
    <name evidence="24" type="synonym">URM1</name>
</gene>
<evidence type="ECO:0000313" key="29">
    <source>
        <dbReference type="Proteomes" id="UP000694406"/>
    </source>
</evidence>
<evidence type="ECO:0000256" key="3">
    <source>
        <dbReference type="ARBA" id="ARBA00006432"/>
    </source>
</evidence>
<keyword evidence="11 24" id="KW-0833">Ubl conjugation pathway</keyword>
<dbReference type="GO" id="GO:0005886">
    <property type="term" value="C:plasma membrane"/>
    <property type="evidence" value="ECO:0007669"/>
    <property type="project" value="TreeGrafter"/>
</dbReference>
<dbReference type="InterPro" id="IPR020845">
    <property type="entry name" value="AMP-binding_CS"/>
</dbReference>
<keyword evidence="4" id="KW-0813">Transport</keyword>
<dbReference type="Pfam" id="PF13193">
    <property type="entry name" value="AMP-binding_C"/>
    <property type="match status" value="1"/>
</dbReference>